<comment type="subcellular location">
    <subcellularLocation>
        <location evidence="3">Cytoplasm</location>
    </subcellularLocation>
</comment>
<keyword evidence="2 3" id="KW-0143">Chaperone</keyword>
<comment type="caution">
    <text evidence="4">The sequence shown here is derived from an EMBL/GenBank/DDBJ whole genome shotgun (WGS) entry which is preliminary data.</text>
</comment>
<evidence type="ECO:0000256" key="2">
    <source>
        <dbReference type="ARBA" id="ARBA00023186"/>
    </source>
</evidence>
<comment type="function">
    <text evidence="3">Required for maturation of urease via the functional incorporation of the urease nickel metallocenter.</text>
</comment>
<dbReference type="Gene3D" id="1.10.4190.10">
    <property type="entry name" value="Urease accessory protein UreF"/>
    <property type="match status" value="1"/>
</dbReference>
<keyword evidence="1 3" id="KW-0996">Nickel insertion</keyword>
<dbReference type="PANTHER" id="PTHR33620">
    <property type="entry name" value="UREASE ACCESSORY PROTEIN F"/>
    <property type="match status" value="1"/>
</dbReference>
<organism evidence="4 5">
    <name type="scientific">Acidocella aquatica</name>
    <dbReference type="NCBI Taxonomy" id="1922313"/>
    <lineage>
        <taxon>Bacteria</taxon>
        <taxon>Pseudomonadati</taxon>
        <taxon>Pseudomonadota</taxon>
        <taxon>Alphaproteobacteria</taxon>
        <taxon>Acetobacterales</taxon>
        <taxon>Acidocellaceae</taxon>
        <taxon>Acidocella</taxon>
    </lineage>
</organism>
<protein>
    <recommendedName>
        <fullName evidence="3">Urease accessory protein UreF</fullName>
    </recommendedName>
</protein>
<dbReference type="PIRSF" id="PIRSF009467">
    <property type="entry name" value="Ureas_acces_UreF"/>
    <property type="match status" value="1"/>
</dbReference>
<comment type="similarity">
    <text evidence="3">Belongs to the UreF family.</text>
</comment>
<sequence length="202" mass="21139">MANALLNLLTWFSPAFPTGGFAYSAGLEWVVEQGGVNNETTLALWLEDSLALGSLWTDAVLFRRAYAGEDVADLALALCPGAERRLETSAQGEAFCAAALPWGGAPAAPYPVAGAKLASVHGIPVDDALLAYLHAAVAGQISAAVRLIPLGQSAGLRAQKALEPAIRATVHQSQSLELGSASWAADIAGQKHETQYTRLFRT</sequence>
<proteinExistence type="inferred from homology"/>
<keyword evidence="3" id="KW-0963">Cytoplasm</keyword>
<reference evidence="5" key="1">
    <citation type="journal article" date="2019" name="Int. J. Syst. Evol. Microbiol.">
        <title>The Global Catalogue of Microorganisms (GCM) 10K type strain sequencing project: providing services to taxonomists for standard genome sequencing and annotation.</title>
        <authorList>
            <consortium name="The Broad Institute Genomics Platform"/>
            <consortium name="The Broad Institute Genome Sequencing Center for Infectious Disease"/>
            <person name="Wu L."/>
            <person name="Ma J."/>
        </authorList>
    </citation>
    <scope>NUCLEOTIDE SEQUENCE [LARGE SCALE GENOMIC DNA]</scope>
    <source>
        <strain evidence="5">NBRC 112502</strain>
    </source>
</reference>
<dbReference type="HAMAP" id="MF_01385">
    <property type="entry name" value="UreF"/>
    <property type="match status" value="1"/>
</dbReference>
<evidence type="ECO:0000256" key="1">
    <source>
        <dbReference type="ARBA" id="ARBA00022988"/>
    </source>
</evidence>
<evidence type="ECO:0000256" key="3">
    <source>
        <dbReference type="HAMAP-Rule" id="MF_01385"/>
    </source>
</evidence>
<evidence type="ECO:0000313" key="4">
    <source>
        <dbReference type="EMBL" id="GLR68615.1"/>
    </source>
</evidence>
<dbReference type="Proteomes" id="UP001156641">
    <property type="component" value="Unassembled WGS sequence"/>
</dbReference>
<dbReference type="PANTHER" id="PTHR33620:SF1">
    <property type="entry name" value="UREASE ACCESSORY PROTEIN F"/>
    <property type="match status" value="1"/>
</dbReference>
<comment type="subunit">
    <text evidence="3">UreD, UreF and UreG form a complex that acts as a GTP-hydrolysis-dependent molecular chaperone, activating the urease apoprotein by helping to assemble the nickel containing metallocenter of UreC. The UreE protein probably delivers the nickel.</text>
</comment>
<gene>
    <name evidence="3 4" type="primary">ureF</name>
    <name evidence="4" type="ORF">GCM10010909_32960</name>
</gene>
<name>A0ABQ6AEZ7_9PROT</name>
<keyword evidence="5" id="KW-1185">Reference proteome</keyword>
<dbReference type="InterPro" id="IPR002639">
    <property type="entry name" value="UreF"/>
</dbReference>
<dbReference type="InterPro" id="IPR038277">
    <property type="entry name" value="UreF_sf"/>
</dbReference>
<accession>A0ABQ6AEZ7</accession>
<dbReference type="Pfam" id="PF01730">
    <property type="entry name" value="UreF"/>
    <property type="match status" value="1"/>
</dbReference>
<evidence type="ECO:0000313" key="5">
    <source>
        <dbReference type="Proteomes" id="UP001156641"/>
    </source>
</evidence>
<dbReference type="EMBL" id="BSOS01000090">
    <property type="protein sequence ID" value="GLR68615.1"/>
    <property type="molecule type" value="Genomic_DNA"/>
</dbReference>
<dbReference type="RefSeq" id="WP_284259458.1">
    <property type="nucleotide sequence ID" value="NZ_BSOS01000090.1"/>
</dbReference>